<keyword evidence="3" id="KW-1185">Reference proteome</keyword>
<accession>A0ABD2HR70</accession>
<dbReference type="EMBL" id="JBIYXZ010000584">
    <property type="protein sequence ID" value="KAL3067676.1"/>
    <property type="molecule type" value="Genomic_DNA"/>
</dbReference>
<dbReference type="Proteomes" id="UP001619887">
    <property type="component" value="Unassembled WGS sequence"/>
</dbReference>
<comment type="caution">
    <text evidence="2">The sequence shown here is derived from an EMBL/GenBank/DDBJ whole genome shotgun (WGS) entry which is preliminary data.</text>
</comment>
<organism evidence="2 3">
    <name type="scientific">Pagothenia borchgrevinki</name>
    <name type="common">Bald rockcod</name>
    <name type="synonym">Trematomus borchgrevinki</name>
    <dbReference type="NCBI Taxonomy" id="8213"/>
    <lineage>
        <taxon>Eukaryota</taxon>
        <taxon>Metazoa</taxon>
        <taxon>Chordata</taxon>
        <taxon>Craniata</taxon>
        <taxon>Vertebrata</taxon>
        <taxon>Euteleostomi</taxon>
        <taxon>Actinopterygii</taxon>
        <taxon>Neopterygii</taxon>
        <taxon>Teleostei</taxon>
        <taxon>Neoteleostei</taxon>
        <taxon>Acanthomorphata</taxon>
        <taxon>Eupercaria</taxon>
        <taxon>Perciformes</taxon>
        <taxon>Notothenioidei</taxon>
        <taxon>Nototheniidae</taxon>
        <taxon>Pagothenia</taxon>
    </lineage>
</organism>
<feature type="compositionally biased region" description="Basic and acidic residues" evidence="1">
    <location>
        <begin position="18"/>
        <end position="39"/>
    </location>
</feature>
<reference evidence="2 3" key="2">
    <citation type="journal article" date="2024" name="G3 (Bethesda)">
        <title>The genome of the cryopelagic Antarctic bald notothen, Trematomus borchgrevinki.</title>
        <authorList>
            <person name="Rayamajhi N."/>
            <person name="Rivera-Colon A.G."/>
            <person name="Minhas B.F."/>
            <person name="Cheng C.C."/>
            <person name="Catchen J.M."/>
        </authorList>
    </citation>
    <scope>NUCLEOTIDE SEQUENCE [LARGE SCALE GENOMIC DNA]</scope>
    <source>
        <strain evidence="2">AGRC-2024</strain>
    </source>
</reference>
<gene>
    <name evidence="2" type="ORF">OYC64_022144</name>
</gene>
<feature type="region of interest" description="Disordered" evidence="1">
    <location>
        <begin position="1"/>
        <end position="39"/>
    </location>
</feature>
<evidence type="ECO:0000256" key="1">
    <source>
        <dbReference type="SAM" id="MobiDB-lite"/>
    </source>
</evidence>
<name>A0ABD2HR70_PAGBO</name>
<reference evidence="2 3" key="1">
    <citation type="journal article" date="2022" name="G3 (Bethesda)">
        <title>Evaluating Illumina-, Nanopore-, and PacBio-based genome assembly strategies with the bald notothen, Trematomus borchgrevinki.</title>
        <authorList>
            <person name="Rayamajhi N."/>
            <person name="Cheng C.C."/>
            <person name="Catchen J.M."/>
        </authorList>
    </citation>
    <scope>NUCLEOTIDE SEQUENCE [LARGE SCALE GENOMIC DNA]</scope>
    <source>
        <strain evidence="2">AGRC-2024</strain>
    </source>
</reference>
<evidence type="ECO:0000313" key="2">
    <source>
        <dbReference type="EMBL" id="KAL3067676.1"/>
    </source>
</evidence>
<proteinExistence type="predicted"/>
<evidence type="ECO:0000313" key="3">
    <source>
        <dbReference type="Proteomes" id="UP001619887"/>
    </source>
</evidence>
<feature type="compositionally biased region" description="Polar residues" evidence="1">
    <location>
        <begin position="1"/>
        <end position="14"/>
    </location>
</feature>
<protein>
    <submittedName>
        <fullName evidence="2">Uncharacterized protein</fullName>
    </submittedName>
</protein>
<sequence>MQHVVTANCTQTVSKGGKSPEDRGQSAKSRDRDKRAPWK</sequence>
<dbReference type="AlphaFoldDB" id="A0ABD2HR70"/>